<dbReference type="InterPro" id="IPR029033">
    <property type="entry name" value="His_PPase_superfam"/>
</dbReference>
<evidence type="ECO:0000256" key="8">
    <source>
        <dbReference type="PIRSR" id="PIRSR613078-3"/>
    </source>
</evidence>
<dbReference type="InterPro" id="IPR001345">
    <property type="entry name" value="PG/BPGM_mutase_AS"/>
</dbReference>
<feature type="site" description="Transition state stabilizer" evidence="5 8">
    <location>
        <position position="180"/>
    </location>
</feature>
<dbReference type="OrthoDB" id="9781415at2"/>
<dbReference type="InterPro" id="IPR005952">
    <property type="entry name" value="Phosphogly_mut1"/>
</dbReference>
<comment type="function">
    <text evidence="5 9">Catalyzes the interconversion of 2-phosphoglycerate and 3-phosphoglycerate.</text>
</comment>
<comment type="subunit">
    <text evidence="5">Homodimer.</text>
</comment>
<dbReference type="InterPro" id="IPR013078">
    <property type="entry name" value="His_Pase_superF_clade-1"/>
</dbReference>
<comment type="caution">
    <text evidence="10">The sequence shown here is derived from an EMBL/GenBank/DDBJ whole genome shotgun (WGS) entry which is preliminary data.</text>
</comment>
<dbReference type="GO" id="GO:0004619">
    <property type="term" value="F:phosphoglycerate mutase activity"/>
    <property type="evidence" value="ECO:0007669"/>
    <property type="project" value="UniProtKB-UniRule"/>
</dbReference>
<dbReference type="Pfam" id="PF00300">
    <property type="entry name" value="His_Phos_1"/>
    <property type="match status" value="2"/>
</dbReference>
<dbReference type="AlphaFoldDB" id="A0A4R1HC27"/>
<evidence type="ECO:0000256" key="2">
    <source>
        <dbReference type="ARBA" id="ARBA00022432"/>
    </source>
</evidence>
<gene>
    <name evidence="5" type="primary">gpmA</name>
    <name evidence="10" type="ORF">DFR30_0982</name>
</gene>
<name>A0A4R1HC27_9GAMM</name>
<accession>A0A4R1HC27</accession>
<evidence type="ECO:0000256" key="4">
    <source>
        <dbReference type="ARBA" id="ARBA00023235"/>
    </source>
</evidence>
<feature type="binding site" evidence="5 7">
    <location>
        <begin position="137"/>
        <end position="138"/>
    </location>
    <ligand>
        <name>substrate</name>
    </ligand>
</feature>
<evidence type="ECO:0000313" key="10">
    <source>
        <dbReference type="EMBL" id="TCK17740.1"/>
    </source>
</evidence>
<keyword evidence="2 5" id="KW-0312">Gluconeogenesis</keyword>
<sequence length="235" mass="27339">MGRLTLIRHGQSIWNQQNRFTGWIDVGLSQHGSEEAQQAAARLTDQHFDLAFTSALLRAQDTLYEILKLNRHCNQYLRVHETGSEWYEHFVPTEEEKKELKIYVSEKLNERYYGDLQGLNKDRAREQFGQEQVHIWRRSYDVPPPNGESLAMTAERTLPYFNSHIVPHLQQGRHVLVSAHGNSLRAMIMHIEKMTPAQILAYELKTGTPHCYDFDANMTLLEKRVLEGDNSREHA</sequence>
<dbReference type="Gene3D" id="3.40.50.1240">
    <property type="entry name" value="Phosphoglycerate mutase-like"/>
    <property type="match status" value="1"/>
</dbReference>
<keyword evidence="3 5" id="KW-0324">Glycolysis</keyword>
<feature type="binding site" evidence="5 7">
    <location>
        <begin position="181"/>
        <end position="182"/>
    </location>
    <ligand>
        <name>substrate</name>
    </ligand>
</feature>
<dbReference type="RefSeq" id="WP_132971593.1">
    <property type="nucleotide sequence ID" value="NZ_SMFX01000001.1"/>
</dbReference>
<reference evidence="10 11" key="1">
    <citation type="submission" date="2019-03" db="EMBL/GenBank/DDBJ databases">
        <title>Genomic Encyclopedia of Type Strains, Phase IV (KMG-IV): sequencing the most valuable type-strain genomes for metagenomic binning, comparative biology and taxonomic classification.</title>
        <authorList>
            <person name="Goeker M."/>
        </authorList>
    </citation>
    <scope>NUCLEOTIDE SEQUENCE [LARGE SCALE GENOMIC DNA]</scope>
    <source>
        <strain evidence="10 11">DSM 19610</strain>
    </source>
</reference>
<dbReference type="UniPathway" id="UPA00109">
    <property type="reaction ID" value="UER00186"/>
</dbReference>
<organism evidence="10 11">
    <name type="scientific">Thiogranum longum</name>
    <dbReference type="NCBI Taxonomy" id="1537524"/>
    <lineage>
        <taxon>Bacteria</taxon>
        <taxon>Pseudomonadati</taxon>
        <taxon>Pseudomonadota</taxon>
        <taxon>Gammaproteobacteria</taxon>
        <taxon>Chromatiales</taxon>
        <taxon>Ectothiorhodospiraceae</taxon>
        <taxon>Thiogranum</taxon>
    </lineage>
</organism>
<dbReference type="PROSITE" id="PS00175">
    <property type="entry name" value="PG_MUTASE"/>
    <property type="match status" value="1"/>
</dbReference>
<feature type="binding site" evidence="5 7">
    <location>
        <position position="121"/>
    </location>
    <ligand>
        <name>substrate</name>
    </ligand>
</feature>
<dbReference type="GO" id="GO:0006096">
    <property type="term" value="P:glycolytic process"/>
    <property type="evidence" value="ECO:0007669"/>
    <property type="project" value="UniProtKB-UniRule"/>
</dbReference>
<feature type="active site" description="Tele-phosphohistidine intermediate" evidence="5 6">
    <location>
        <position position="9"/>
    </location>
</feature>
<dbReference type="CDD" id="cd07067">
    <property type="entry name" value="HP_PGM_like"/>
    <property type="match status" value="1"/>
</dbReference>
<dbReference type="SMART" id="SM00855">
    <property type="entry name" value="PGAM"/>
    <property type="match status" value="1"/>
</dbReference>
<dbReference type="Proteomes" id="UP000295707">
    <property type="component" value="Unassembled WGS sequence"/>
</dbReference>
<dbReference type="PANTHER" id="PTHR11931">
    <property type="entry name" value="PHOSPHOGLYCERATE MUTASE"/>
    <property type="match status" value="1"/>
</dbReference>
<proteinExistence type="inferred from homology"/>
<protein>
    <recommendedName>
        <fullName evidence="5 9">2,3-bisphosphoglycerate-dependent phosphoglycerate mutase</fullName>
        <shortName evidence="5">BPG-dependent PGAM</shortName>
        <shortName evidence="5">PGAM</shortName>
        <shortName evidence="5">Phosphoglyceromutase</shortName>
        <shortName evidence="5">dPGM</shortName>
        <ecNumber evidence="5 9">5.4.2.11</ecNumber>
    </recommendedName>
</protein>
<dbReference type="EC" id="5.4.2.11" evidence="5 9"/>
<comment type="similarity">
    <text evidence="1 5">Belongs to the phosphoglycerate mutase family. BPG-dependent PGAM subfamily.</text>
</comment>
<comment type="pathway">
    <text evidence="5 9">Carbohydrate degradation; glycolysis; pyruvate from D-glyceraldehyde 3-phosphate: step 3/5.</text>
</comment>
<dbReference type="GO" id="GO:0006094">
    <property type="term" value="P:gluconeogenesis"/>
    <property type="evidence" value="ECO:0007669"/>
    <property type="project" value="UniProtKB-UniRule"/>
</dbReference>
<feature type="binding site" evidence="5 7">
    <location>
        <begin position="8"/>
        <end position="15"/>
    </location>
    <ligand>
        <name>substrate</name>
    </ligand>
</feature>
<dbReference type="HAMAP" id="MF_01039">
    <property type="entry name" value="PGAM_GpmA"/>
    <property type="match status" value="1"/>
</dbReference>
<feature type="binding site" evidence="5 7">
    <location>
        <position position="58"/>
    </location>
    <ligand>
        <name>substrate</name>
    </ligand>
</feature>
<evidence type="ECO:0000256" key="3">
    <source>
        <dbReference type="ARBA" id="ARBA00023152"/>
    </source>
</evidence>
<dbReference type="EMBL" id="SMFX01000001">
    <property type="protein sequence ID" value="TCK17740.1"/>
    <property type="molecule type" value="Genomic_DNA"/>
</dbReference>
<comment type="catalytic activity">
    <reaction evidence="5 9">
        <text>(2R)-2-phosphoglycerate = (2R)-3-phosphoglycerate</text>
        <dbReference type="Rhea" id="RHEA:15901"/>
        <dbReference type="ChEBI" id="CHEBI:58272"/>
        <dbReference type="ChEBI" id="CHEBI:58289"/>
        <dbReference type="EC" id="5.4.2.11"/>
    </reaction>
</comment>
<keyword evidence="4 5" id="KW-0413">Isomerase</keyword>
<evidence type="ECO:0000313" key="11">
    <source>
        <dbReference type="Proteomes" id="UP000295707"/>
    </source>
</evidence>
<evidence type="ECO:0000256" key="5">
    <source>
        <dbReference type="HAMAP-Rule" id="MF_01039"/>
    </source>
</evidence>
<evidence type="ECO:0000256" key="7">
    <source>
        <dbReference type="PIRSR" id="PIRSR613078-2"/>
    </source>
</evidence>
<evidence type="ECO:0000256" key="6">
    <source>
        <dbReference type="PIRSR" id="PIRSR613078-1"/>
    </source>
</evidence>
<dbReference type="NCBIfam" id="TIGR01258">
    <property type="entry name" value="pgm_1"/>
    <property type="match status" value="1"/>
</dbReference>
<feature type="active site" description="Proton donor/acceptor" evidence="5 6">
    <location>
        <position position="110"/>
    </location>
</feature>
<dbReference type="SUPFAM" id="SSF53254">
    <property type="entry name" value="Phosphoglycerate mutase-like"/>
    <property type="match status" value="1"/>
</dbReference>
<evidence type="ECO:0000256" key="9">
    <source>
        <dbReference type="RuleBase" id="RU004512"/>
    </source>
</evidence>
<evidence type="ECO:0000256" key="1">
    <source>
        <dbReference type="ARBA" id="ARBA00006717"/>
    </source>
</evidence>
<keyword evidence="11" id="KW-1185">Reference proteome</keyword>
<feature type="binding site" evidence="5 7">
    <location>
        <begin position="110"/>
        <end position="113"/>
    </location>
    <ligand>
        <name>substrate</name>
    </ligand>
</feature>
<feature type="binding site" evidence="5 7">
    <location>
        <begin position="21"/>
        <end position="22"/>
    </location>
    <ligand>
        <name>substrate</name>
    </ligand>
</feature>